<keyword evidence="3 6" id="KW-0812">Transmembrane</keyword>
<evidence type="ECO:0000256" key="1">
    <source>
        <dbReference type="ARBA" id="ARBA00004651"/>
    </source>
</evidence>
<dbReference type="InterPro" id="IPR018076">
    <property type="entry name" value="T2SS_GspF_dom"/>
</dbReference>
<evidence type="ECO:0000313" key="8">
    <source>
        <dbReference type="EMBL" id="MBB5853500.1"/>
    </source>
</evidence>
<reference evidence="8 9" key="1">
    <citation type="submission" date="2020-08" db="EMBL/GenBank/DDBJ databases">
        <title>Sequencing the genomes of 1000 actinobacteria strains.</title>
        <authorList>
            <person name="Klenk H.-P."/>
        </authorList>
    </citation>
    <scope>NUCLEOTIDE SEQUENCE [LARGE SCALE GENOMIC DNA]</scope>
    <source>
        <strain evidence="8 9">DSM 45272</strain>
    </source>
</reference>
<dbReference type="AlphaFoldDB" id="A0A841B3S1"/>
<dbReference type="PANTHER" id="PTHR35007:SF3">
    <property type="entry name" value="POSSIBLE CONSERVED ALANINE RICH MEMBRANE PROTEIN"/>
    <property type="match status" value="1"/>
</dbReference>
<evidence type="ECO:0000256" key="3">
    <source>
        <dbReference type="ARBA" id="ARBA00022692"/>
    </source>
</evidence>
<accession>A0A841B3S1</accession>
<evidence type="ECO:0000256" key="2">
    <source>
        <dbReference type="ARBA" id="ARBA00022475"/>
    </source>
</evidence>
<evidence type="ECO:0000256" key="5">
    <source>
        <dbReference type="ARBA" id="ARBA00023136"/>
    </source>
</evidence>
<gene>
    <name evidence="8" type="ORF">HDA45_003587</name>
</gene>
<dbReference type="EMBL" id="JACHMX010000001">
    <property type="protein sequence ID" value="MBB5853500.1"/>
    <property type="molecule type" value="Genomic_DNA"/>
</dbReference>
<organism evidence="8 9">
    <name type="scientific">Amycolatopsis umgeniensis</name>
    <dbReference type="NCBI Taxonomy" id="336628"/>
    <lineage>
        <taxon>Bacteria</taxon>
        <taxon>Bacillati</taxon>
        <taxon>Actinomycetota</taxon>
        <taxon>Actinomycetes</taxon>
        <taxon>Pseudonocardiales</taxon>
        <taxon>Pseudonocardiaceae</taxon>
        <taxon>Amycolatopsis</taxon>
    </lineage>
</organism>
<keyword evidence="9" id="KW-1185">Reference proteome</keyword>
<dbReference type="InterPro" id="IPR042094">
    <property type="entry name" value="T2SS_GspF_sf"/>
</dbReference>
<dbReference type="Pfam" id="PF00482">
    <property type="entry name" value="T2SSF"/>
    <property type="match status" value="1"/>
</dbReference>
<feature type="domain" description="Type II secretion system protein GspF" evidence="7">
    <location>
        <begin position="65"/>
        <end position="185"/>
    </location>
</feature>
<evidence type="ECO:0000259" key="7">
    <source>
        <dbReference type="Pfam" id="PF00482"/>
    </source>
</evidence>
<dbReference type="GO" id="GO:0005886">
    <property type="term" value="C:plasma membrane"/>
    <property type="evidence" value="ECO:0007669"/>
    <property type="project" value="UniProtKB-SubCell"/>
</dbReference>
<keyword evidence="2" id="KW-1003">Cell membrane</keyword>
<dbReference type="PROSITE" id="PS51257">
    <property type="entry name" value="PROKAR_LIPOPROTEIN"/>
    <property type="match status" value="1"/>
</dbReference>
<comment type="caution">
    <text evidence="8">The sequence shown here is derived from an EMBL/GenBank/DDBJ whole genome shotgun (WGS) entry which is preliminary data.</text>
</comment>
<keyword evidence="5 6" id="KW-0472">Membrane</keyword>
<evidence type="ECO:0000256" key="4">
    <source>
        <dbReference type="ARBA" id="ARBA00022989"/>
    </source>
</evidence>
<evidence type="ECO:0000313" key="9">
    <source>
        <dbReference type="Proteomes" id="UP000580861"/>
    </source>
</evidence>
<keyword evidence="4 6" id="KW-1133">Transmembrane helix</keyword>
<proteinExistence type="predicted"/>
<sequence length="202" mass="20441">MPGTHRTGGAVLTGAALILLAGAVSCWPRVGPGGVTRQGRLLTWLREQSARDSGVSELLRSAATLDLLAACLAGGLPVSVALEAVGPAASPKSAEALRSVASHLALGVGPAEAWAAVRDRPGLTELSVAAVRTARAGTALATHAKDLARRLRESLSAEAEERAERAGVLLAAPIGLCFLPAFLCLGILPVVLGLAGRLDGLL</sequence>
<evidence type="ECO:0000256" key="6">
    <source>
        <dbReference type="SAM" id="Phobius"/>
    </source>
</evidence>
<dbReference type="Proteomes" id="UP000580861">
    <property type="component" value="Unassembled WGS sequence"/>
</dbReference>
<dbReference type="PANTHER" id="PTHR35007">
    <property type="entry name" value="INTEGRAL MEMBRANE PROTEIN-RELATED"/>
    <property type="match status" value="1"/>
</dbReference>
<name>A0A841B3S1_9PSEU</name>
<feature type="transmembrane region" description="Helical" evidence="6">
    <location>
        <begin position="170"/>
        <end position="195"/>
    </location>
</feature>
<dbReference type="Gene3D" id="1.20.81.30">
    <property type="entry name" value="Type II secretion system (T2SS), domain F"/>
    <property type="match status" value="1"/>
</dbReference>
<comment type="subcellular location">
    <subcellularLocation>
        <location evidence="1">Cell membrane</location>
        <topology evidence="1">Multi-pass membrane protein</topology>
    </subcellularLocation>
</comment>
<protein>
    <submittedName>
        <fullName evidence="8">Pilus assembly protein TadC</fullName>
    </submittedName>
</protein>